<comment type="caution">
    <text evidence="8">The sequence shown here is derived from an EMBL/GenBank/DDBJ whole genome shotgun (WGS) entry which is preliminary data.</text>
</comment>
<feature type="compositionally biased region" description="Basic and acidic residues" evidence="6">
    <location>
        <begin position="21"/>
        <end position="30"/>
    </location>
</feature>
<comment type="subunit">
    <text evidence="5">Monomer. Associates with the 50S ribosomal subunit.</text>
</comment>
<dbReference type="InterPro" id="IPR030394">
    <property type="entry name" value="G_HFLX_dom"/>
</dbReference>
<evidence type="ECO:0000256" key="1">
    <source>
        <dbReference type="ARBA" id="ARBA00022723"/>
    </source>
</evidence>
<feature type="region of interest" description="Disordered" evidence="6">
    <location>
        <begin position="217"/>
        <end position="246"/>
    </location>
</feature>
<protein>
    <recommendedName>
        <fullName evidence="5">GTPase HflX</fullName>
    </recommendedName>
    <alternativeName>
        <fullName evidence="5">GTP-binding protein HflX</fullName>
    </alternativeName>
</protein>
<dbReference type="CDD" id="cd01878">
    <property type="entry name" value="HflX"/>
    <property type="match status" value="1"/>
</dbReference>
<keyword evidence="2 5" id="KW-0547">Nucleotide-binding</keyword>
<dbReference type="InterPro" id="IPR042108">
    <property type="entry name" value="GTPase_HflX_N_sf"/>
</dbReference>
<comment type="subcellular location">
    <subcellularLocation>
        <location evidence="5">Cytoplasm</location>
    </subcellularLocation>
    <text evidence="5">May associate with membranes.</text>
</comment>
<feature type="compositionally biased region" description="Gly residues" evidence="6">
    <location>
        <begin position="220"/>
        <end position="236"/>
    </location>
</feature>
<feature type="region of interest" description="Disordered" evidence="6">
    <location>
        <begin position="1"/>
        <end position="57"/>
    </location>
</feature>
<dbReference type="PRINTS" id="PR00326">
    <property type="entry name" value="GTP1OBG"/>
</dbReference>
<dbReference type="Pfam" id="PF13167">
    <property type="entry name" value="GTP-bdg_N"/>
    <property type="match status" value="1"/>
</dbReference>
<dbReference type="SUPFAM" id="SSF52540">
    <property type="entry name" value="P-loop containing nucleoside triphosphate hydrolases"/>
    <property type="match status" value="1"/>
</dbReference>
<dbReference type="Pfam" id="PF16360">
    <property type="entry name" value="GTP-bdg_M"/>
    <property type="match status" value="1"/>
</dbReference>
<dbReference type="Pfam" id="PF01926">
    <property type="entry name" value="MMR_HSR1"/>
    <property type="match status" value="1"/>
</dbReference>
<keyword evidence="4 5" id="KW-0342">GTP-binding</keyword>
<dbReference type="Gene3D" id="3.40.50.300">
    <property type="entry name" value="P-loop containing nucleotide triphosphate hydrolases"/>
    <property type="match status" value="1"/>
</dbReference>
<keyword evidence="5" id="KW-0963">Cytoplasm</keyword>
<dbReference type="Gene3D" id="3.40.50.11060">
    <property type="entry name" value="GTPase HflX, N-terminal domain"/>
    <property type="match status" value="1"/>
</dbReference>
<keyword evidence="3" id="KW-0460">Magnesium</keyword>
<dbReference type="PIRSF" id="PIRSF006809">
    <property type="entry name" value="GTP-binding_hflX_prd"/>
    <property type="match status" value="1"/>
</dbReference>
<dbReference type="NCBIfam" id="TIGR03156">
    <property type="entry name" value="GTP_HflX"/>
    <property type="match status" value="1"/>
</dbReference>
<evidence type="ECO:0000313" key="8">
    <source>
        <dbReference type="EMBL" id="MFC5063440.1"/>
    </source>
</evidence>
<dbReference type="PANTHER" id="PTHR10229:SF0">
    <property type="entry name" value="GTP-BINDING PROTEIN 6-RELATED"/>
    <property type="match status" value="1"/>
</dbReference>
<dbReference type="PROSITE" id="PS51705">
    <property type="entry name" value="G_HFLX"/>
    <property type="match status" value="1"/>
</dbReference>
<dbReference type="HAMAP" id="MF_00900">
    <property type="entry name" value="GTPase_HflX"/>
    <property type="match status" value="1"/>
</dbReference>
<comment type="similarity">
    <text evidence="5">Belongs to the TRAFAC class OBG-HflX-like GTPase superfamily. HflX GTPase family.</text>
</comment>
<evidence type="ECO:0000256" key="5">
    <source>
        <dbReference type="HAMAP-Rule" id="MF_00900"/>
    </source>
</evidence>
<name>A0ABV9YKQ0_9PSEU</name>
<dbReference type="InterPro" id="IPR025121">
    <property type="entry name" value="GTPase_HflX_N"/>
</dbReference>
<dbReference type="PANTHER" id="PTHR10229">
    <property type="entry name" value="GTP-BINDING PROTEIN HFLX"/>
    <property type="match status" value="1"/>
</dbReference>
<dbReference type="InterPro" id="IPR006073">
    <property type="entry name" value="GTP-bd"/>
</dbReference>
<dbReference type="InterPro" id="IPR032305">
    <property type="entry name" value="GTP-bd_M"/>
</dbReference>
<accession>A0ABV9YKQ0</accession>
<dbReference type="InterPro" id="IPR027417">
    <property type="entry name" value="P-loop_NTPase"/>
</dbReference>
<feature type="region of interest" description="Disordered" evidence="6">
    <location>
        <begin position="386"/>
        <end position="408"/>
    </location>
</feature>
<evidence type="ECO:0000313" key="9">
    <source>
        <dbReference type="Proteomes" id="UP001595947"/>
    </source>
</evidence>
<dbReference type="Proteomes" id="UP001595947">
    <property type="component" value="Unassembled WGS sequence"/>
</dbReference>
<dbReference type="InterPro" id="IPR016496">
    <property type="entry name" value="GTPase_HflX"/>
</dbReference>
<gene>
    <name evidence="5 8" type="primary">hflX</name>
    <name evidence="8" type="ORF">ACFPBZ_14560</name>
</gene>
<feature type="domain" description="Hflx-type G" evidence="7">
    <location>
        <begin position="280"/>
        <end position="463"/>
    </location>
</feature>
<evidence type="ECO:0000256" key="2">
    <source>
        <dbReference type="ARBA" id="ARBA00022741"/>
    </source>
</evidence>
<evidence type="ECO:0000256" key="3">
    <source>
        <dbReference type="ARBA" id="ARBA00022842"/>
    </source>
</evidence>
<keyword evidence="1" id="KW-0479">Metal-binding</keyword>
<evidence type="ECO:0000256" key="4">
    <source>
        <dbReference type="ARBA" id="ARBA00023134"/>
    </source>
</evidence>
<dbReference type="Gene3D" id="6.10.250.2860">
    <property type="match status" value="1"/>
</dbReference>
<dbReference type="RefSeq" id="WP_378036787.1">
    <property type="nucleotide sequence ID" value="NZ_JBHSIV010000013.1"/>
</dbReference>
<reference evidence="9" key="1">
    <citation type="journal article" date="2019" name="Int. J. Syst. Evol. Microbiol.">
        <title>The Global Catalogue of Microorganisms (GCM) 10K type strain sequencing project: providing services to taxonomists for standard genome sequencing and annotation.</title>
        <authorList>
            <consortium name="The Broad Institute Genomics Platform"/>
            <consortium name="The Broad Institute Genome Sequencing Center for Infectious Disease"/>
            <person name="Wu L."/>
            <person name="Ma J."/>
        </authorList>
    </citation>
    <scope>NUCLEOTIDE SEQUENCE [LARGE SCALE GENOMIC DNA]</scope>
    <source>
        <strain evidence="9">CGMCC 4.7093</strain>
    </source>
</reference>
<keyword evidence="9" id="KW-1185">Reference proteome</keyword>
<comment type="function">
    <text evidence="5">GTPase that associates with the 50S ribosomal subunit and may have a role during protein synthesis or ribosome biogenesis.</text>
</comment>
<organism evidence="8 9">
    <name type="scientific">Actinomycetospora atypica</name>
    <dbReference type="NCBI Taxonomy" id="1290095"/>
    <lineage>
        <taxon>Bacteria</taxon>
        <taxon>Bacillati</taxon>
        <taxon>Actinomycetota</taxon>
        <taxon>Actinomycetes</taxon>
        <taxon>Pseudonocardiales</taxon>
        <taxon>Pseudonocardiaceae</taxon>
        <taxon>Actinomycetospora</taxon>
    </lineage>
</organism>
<dbReference type="EMBL" id="JBHSIV010000013">
    <property type="protein sequence ID" value="MFC5063440.1"/>
    <property type="molecule type" value="Genomic_DNA"/>
</dbReference>
<evidence type="ECO:0000256" key="6">
    <source>
        <dbReference type="SAM" id="MobiDB-lite"/>
    </source>
</evidence>
<evidence type="ECO:0000259" key="7">
    <source>
        <dbReference type="PROSITE" id="PS51705"/>
    </source>
</evidence>
<feature type="compositionally biased region" description="Basic and acidic residues" evidence="6">
    <location>
        <begin position="392"/>
        <end position="404"/>
    </location>
</feature>
<sequence length="519" mass="56042">MTEPASAAARSVTPPTSRRHSAIEIDRTPEIEPEDDETVEPTSGTLDREERSSLRRVPGLTGASTELTDVTEVEYRQLRLERVVLIGVWTSGNSAMADASMVELARLAETAGSEVLDGLVQRRSSPDPATFVGSGKVEELKATVQTTGADTVIADGELSPGQLRQLEEKLKVKVVDRTALILDIFAQHARSREGKAQVELAQLRYFLPRLRGWGESMSRQGGGAGGGAGGGVGTRGPGETKLETDRRRIHQRISKLRRELEGMKTVRDTQRDRRRRRDVPAVAIAGYTNAGKSSLLNAITDAGVLVEDALFATLDPTTRRWETPDGREATVTDTVGFVRHLPHQLVEAFRSTLEEVGDADLIVHVVDGSDPAATDQIAAVREVIAEVGQGPDEPRSPSRGDDPQRAMPAPPELLVVNKVDDADPMAIAQLRATLPGAVFVSARTGEGIGLLRRRIAEALPRPEVELDVVLPYTEGALVARVHEEGEVLSERHLPEGTRLQARVSVELATALQQVAVPVA</sequence>
<proteinExistence type="inferred from homology"/>